<evidence type="ECO:0000256" key="3">
    <source>
        <dbReference type="ARBA" id="ARBA00022448"/>
    </source>
</evidence>
<dbReference type="PRINTS" id="PR01490">
    <property type="entry name" value="RTXTOXIND"/>
</dbReference>
<dbReference type="InterPro" id="IPR006144">
    <property type="entry name" value="Secretion_HlyD_CS"/>
</dbReference>
<keyword evidence="12" id="KW-1185">Reference proteome</keyword>
<dbReference type="InterPro" id="IPR058625">
    <property type="entry name" value="MdtA-like_BSH"/>
</dbReference>
<dbReference type="SUPFAM" id="SSF111369">
    <property type="entry name" value="HlyD-like secretion proteins"/>
    <property type="match status" value="1"/>
</dbReference>
<keyword evidence="7" id="KW-0175">Coiled coil</keyword>
<accession>A0A5A9Z4Z5</accession>
<evidence type="ECO:0000256" key="6">
    <source>
        <dbReference type="ARBA" id="ARBA00023136"/>
    </source>
</evidence>
<feature type="coiled-coil region" evidence="7">
    <location>
        <begin position="103"/>
        <end position="172"/>
    </location>
</feature>
<keyword evidence="6 8" id="KW-0472">Membrane</keyword>
<evidence type="ECO:0000259" key="9">
    <source>
        <dbReference type="Pfam" id="PF25917"/>
    </source>
</evidence>
<dbReference type="Gene3D" id="2.40.30.170">
    <property type="match status" value="1"/>
</dbReference>
<dbReference type="Pfam" id="PF26002">
    <property type="entry name" value="Beta-barrel_AprE"/>
    <property type="match status" value="1"/>
</dbReference>
<evidence type="ECO:0000313" key="11">
    <source>
        <dbReference type="EMBL" id="KAA0912257.1"/>
    </source>
</evidence>
<feature type="domain" description="AprE-like beta-barrel" evidence="10">
    <location>
        <begin position="281"/>
        <end position="373"/>
    </location>
</feature>
<dbReference type="GO" id="GO:0009306">
    <property type="term" value="P:protein secretion"/>
    <property type="evidence" value="ECO:0007669"/>
    <property type="project" value="InterPro"/>
</dbReference>
<feature type="domain" description="Multidrug resistance protein MdtA-like barrel-sandwich hybrid" evidence="9">
    <location>
        <begin position="71"/>
        <end position="274"/>
    </location>
</feature>
<evidence type="ECO:0000256" key="1">
    <source>
        <dbReference type="ARBA" id="ARBA00004167"/>
    </source>
</evidence>
<gene>
    <name evidence="11" type="ORF">FLO80_16750</name>
</gene>
<evidence type="ECO:0000259" key="10">
    <source>
        <dbReference type="Pfam" id="PF26002"/>
    </source>
</evidence>
<dbReference type="PROSITE" id="PS00543">
    <property type="entry name" value="HLYD_FAMILY"/>
    <property type="match status" value="1"/>
</dbReference>
<dbReference type="AlphaFoldDB" id="A0A5A9Z4Z5"/>
<dbReference type="Gene3D" id="2.40.50.100">
    <property type="match status" value="1"/>
</dbReference>
<dbReference type="PANTHER" id="PTHR30386:SF26">
    <property type="entry name" value="TRANSPORT PROTEIN COMB"/>
    <property type="match status" value="1"/>
</dbReference>
<evidence type="ECO:0000256" key="4">
    <source>
        <dbReference type="ARBA" id="ARBA00022692"/>
    </source>
</evidence>
<keyword evidence="4 8" id="KW-0812">Transmembrane</keyword>
<dbReference type="RefSeq" id="WP_111367649.1">
    <property type="nucleotide sequence ID" value="NZ_JASHJG010000023.1"/>
</dbReference>
<dbReference type="EMBL" id="VINQ01000015">
    <property type="protein sequence ID" value="KAA0912257.1"/>
    <property type="molecule type" value="Genomic_DNA"/>
</dbReference>
<keyword evidence="3" id="KW-0813">Transport</keyword>
<feature type="transmembrane region" description="Helical" evidence="8">
    <location>
        <begin position="27"/>
        <end position="44"/>
    </location>
</feature>
<protein>
    <submittedName>
        <fullName evidence="11">HlyD family efflux transporter periplasmic adaptor subunit</fullName>
    </submittedName>
</protein>
<organism evidence="11 12">
    <name type="scientific">Aquicoccus porphyridii</name>
    <dbReference type="NCBI Taxonomy" id="1852029"/>
    <lineage>
        <taxon>Bacteria</taxon>
        <taxon>Pseudomonadati</taxon>
        <taxon>Pseudomonadota</taxon>
        <taxon>Alphaproteobacteria</taxon>
        <taxon>Rhodobacterales</taxon>
        <taxon>Paracoccaceae</taxon>
        <taxon>Aquicoccus</taxon>
    </lineage>
</organism>
<evidence type="ECO:0000313" key="12">
    <source>
        <dbReference type="Proteomes" id="UP000325291"/>
    </source>
</evidence>
<evidence type="ECO:0000256" key="7">
    <source>
        <dbReference type="SAM" id="Coils"/>
    </source>
</evidence>
<evidence type="ECO:0000256" key="2">
    <source>
        <dbReference type="ARBA" id="ARBA00009477"/>
    </source>
</evidence>
<reference evidence="11 12" key="1">
    <citation type="submission" date="2019-07" db="EMBL/GenBank/DDBJ databases">
        <title>Aquicoccus porphyridii gen. nov., sp. nov., isolated from a small marine red alga, Porphyridium marinum.</title>
        <authorList>
            <person name="Liu L."/>
        </authorList>
    </citation>
    <scope>NUCLEOTIDE SEQUENCE [LARGE SCALE GENOMIC DNA]</scope>
    <source>
        <strain evidence="11 12">L1 8-17</strain>
    </source>
</reference>
<evidence type="ECO:0000256" key="8">
    <source>
        <dbReference type="SAM" id="Phobius"/>
    </source>
</evidence>
<comment type="subcellular location">
    <subcellularLocation>
        <location evidence="1">Membrane</location>
        <topology evidence="1">Single-pass membrane protein</topology>
    </subcellularLocation>
</comment>
<dbReference type="Gene3D" id="1.10.287.470">
    <property type="entry name" value="Helix hairpin bin"/>
    <property type="match status" value="1"/>
</dbReference>
<comment type="caution">
    <text evidence="11">The sequence shown here is derived from an EMBL/GenBank/DDBJ whole genome shotgun (WGS) entry which is preliminary data.</text>
</comment>
<dbReference type="Proteomes" id="UP000325291">
    <property type="component" value="Unassembled WGS sequence"/>
</dbReference>
<dbReference type="InterPro" id="IPR050739">
    <property type="entry name" value="MFP"/>
</dbReference>
<dbReference type="GO" id="GO:0016020">
    <property type="term" value="C:membrane"/>
    <property type="evidence" value="ECO:0007669"/>
    <property type="project" value="UniProtKB-SubCell"/>
</dbReference>
<dbReference type="InterPro" id="IPR058982">
    <property type="entry name" value="Beta-barrel_AprE"/>
</dbReference>
<proteinExistence type="inferred from homology"/>
<evidence type="ECO:0000256" key="5">
    <source>
        <dbReference type="ARBA" id="ARBA00022989"/>
    </source>
</evidence>
<comment type="similarity">
    <text evidence="2">Belongs to the membrane fusion protein (MFP) (TC 8.A.1) family.</text>
</comment>
<dbReference type="PANTHER" id="PTHR30386">
    <property type="entry name" value="MEMBRANE FUSION SUBUNIT OF EMRAB-TOLC MULTIDRUG EFFLUX PUMP"/>
    <property type="match status" value="1"/>
</dbReference>
<dbReference type="Pfam" id="PF25917">
    <property type="entry name" value="BSH_RND"/>
    <property type="match status" value="1"/>
</dbReference>
<sequence length="391" mass="42874">MSSATDRLLADLDGKFRAQSLKAARQTVWVLCVAMVIGLIWAALAQISEITRGSGKVVPMQRMQVIQSLEGGILAKLLVNEGDIVEVGDVLVQLDGTRFRSAYLETEAEISTLTAEIARLEAEVQERDDIAFTDDADGAAQRDEARLFQARRNKLEESVAALEAERAILKQQIDVTAPLVDSGSVSKVELYRLQQQSAALAGKIAGLTNSYVQDAYNDLVNKKARLVSLQQVLLQRRDQLERTSIRARVSGRVNNVEITTIGGVVQPGETIMEVTPLDDQLLIETKVPPRDVAFVTPGMPASVKITAYDFAVYGDLKGTVTQISENTVEEAGPTGPQAFYRVMVTTEKNYLEAGGERYPIRPGMVSQVDIETGKRSVLSYLLRPLLRAQLR</sequence>
<name>A0A5A9Z4Z5_9RHOB</name>
<keyword evidence="5 8" id="KW-1133">Transmembrane helix</keyword>